<dbReference type="InterPro" id="IPR051941">
    <property type="entry name" value="BG_Antigen-Binding_Lectin"/>
</dbReference>
<dbReference type="InterPro" id="IPR013806">
    <property type="entry name" value="Kringle-like"/>
</dbReference>
<dbReference type="PROSITE" id="PS00021">
    <property type="entry name" value="KRINGLE_1"/>
    <property type="match status" value="1"/>
</dbReference>
<keyword evidence="6" id="KW-1185">Reference proteome</keyword>
<name>A0AAD9KJ62_RIDPI</name>
<dbReference type="PANTHER" id="PTHR45713">
    <property type="entry name" value="FTP DOMAIN-CONTAINING PROTEIN"/>
    <property type="match status" value="1"/>
</dbReference>
<dbReference type="SMART" id="SM00130">
    <property type="entry name" value="KR"/>
    <property type="match status" value="1"/>
</dbReference>
<feature type="disulfide bond" evidence="3">
    <location>
        <begin position="189"/>
        <end position="212"/>
    </location>
</feature>
<evidence type="ECO:0000259" key="4">
    <source>
        <dbReference type="PROSITE" id="PS50070"/>
    </source>
</evidence>
<accession>A0AAD9KJ62</accession>
<organism evidence="5 6">
    <name type="scientific">Ridgeia piscesae</name>
    <name type="common">Tubeworm</name>
    <dbReference type="NCBI Taxonomy" id="27915"/>
    <lineage>
        <taxon>Eukaryota</taxon>
        <taxon>Metazoa</taxon>
        <taxon>Spiralia</taxon>
        <taxon>Lophotrochozoa</taxon>
        <taxon>Annelida</taxon>
        <taxon>Polychaeta</taxon>
        <taxon>Sedentaria</taxon>
        <taxon>Canalipalpata</taxon>
        <taxon>Sabellida</taxon>
        <taxon>Siboglinidae</taxon>
        <taxon>Ridgeia</taxon>
    </lineage>
</organism>
<proteinExistence type="predicted"/>
<dbReference type="InterPro" id="IPR018056">
    <property type="entry name" value="Kringle_CS"/>
</dbReference>
<dbReference type="Gene3D" id="2.40.20.10">
    <property type="entry name" value="Plasminogen Kringle 4"/>
    <property type="match status" value="1"/>
</dbReference>
<evidence type="ECO:0000313" key="6">
    <source>
        <dbReference type="Proteomes" id="UP001209878"/>
    </source>
</evidence>
<dbReference type="EMBL" id="JAODUO010000951">
    <property type="protein sequence ID" value="KAK2172549.1"/>
    <property type="molecule type" value="Genomic_DNA"/>
</dbReference>
<evidence type="ECO:0000256" key="2">
    <source>
        <dbReference type="ARBA" id="ARBA00023157"/>
    </source>
</evidence>
<dbReference type="PROSITE" id="PS50070">
    <property type="entry name" value="KRINGLE_2"/>
    <property type="match status" value="1"/>
</dbReference>
<sequence>MFSFCVVGHPCRFDRSSASRGMCIFPCRCTNDCDQVTGQCLDGGQCRDGHPSGYKWSGPACQTGNIALHKTASQSTAKWNETYPATKAVDGSIDSSYAHCAFPNGMRGANTWWKVDLGGNYKTDRVIIYNGNKGSDCYYDDERGRHYMGRTSNGHASGSWHSCISWIHHTGYPDSSFPDDSRSAAGHYCRNPKNSGDRPWCYWNNKNNWVYCRVNPCCTYANS</sequence>
<keyword evidence="1 3" id="KW-0420">Kringle</keyword>
<feature type="domain" description="Kringle" evidence="4">
    <location>
        <begin position="136"/>
        <end position="217"/>
    </location>
</feature>
<evidence type="ECO:0000313" key="5">
    <source>
        <dbReference type="EMBL" id="KAK2172549.1"/>
    </source>
</evidence>
<dbReference type="InterPro" id="IPR008979">
    <property type="entry name" value="Galactose-bd-like_sf"/>
</dbReference>
<dbReference type="InterPro" id="IPR000001">
    <property type="entry name" value="Kringle"/>
</dbReference>
<evidence type="ECO:0000256" key="3">
    <source>
        <dbReference type="PROSITE-ProRule" id="PRU00121"/>
    </source>
</evidence>
<dbReference type="Proteomes" id="UP001209878">
    <property type="component" value="Unassembled WGS sequence"/>
</dbReference>
<evidence type="ECO:0000256" key="1">
    <source>
        <dbReference type="ARBA" id="ARBA00022572"/>
    </source>
</evidence>
<reference evidence="5" key="1">
    <citation type="journal article" date="2023" name="Mol. Biol. Evol.">
        <title>Third-Generation Sequencing Reveals the Adaptive Role of the Epigenome in Three Deep-Sea Polychaetes.</title>
        <authorList>
            <person name="Perez M."/>
            <person name="Aroh O."/>
            <person name="Sun Y."/>
            <person name="Lan Y."/>
            <person name="Juniper S.K."/>
            <person name="Young C.R."/>
            <person name="Angers B."/>
            <person name="Qian P.Y."/>
        </authorList>
    </citation>
    <scope>NUCLEOTIDE SEQUENCE</scope>
    <source>
        <strain evidence="5">R07B-5</strain>
    </source>
</reference>
<dbReference type="AlphaFoldDB" id="A0AAD9KJ62"/>
<dbReference type="Pfam" id="PF22633">
    <property type="entry name" value="F5_F8_type_C_2"/>
    <property type="match status" value="1"/>
</dbReference>
<dbReference type="SUPFAM" id="SSF57440">
    <property type="entry name" value="Kringle-like"/>
    <property type="match status" value="1"/>
</dbReference>
<protein>
    <recommendedName>
        <fullName evidence="4">Kringle domain-containing protein</fullName>
    </recommendedName>
</protein>
<comment type="caution">
    <text evidence="3">Lacks conserved residue(s) required for the propagation of feature annotation.</text>
</comment>
<dbReference type="InterPro" id="IPR038178">
    <property type="entry name" value="Kringle_sf"/>
</dbReference>
<dbReference type="PANTHER" id="PTHR45713:SF6">
    <property type="entry name" value="F5_8 TYPE C DOMAIN-CONTAINING PROTEIN"/>
    <property type="match status" value="1"/>
</dbReference>
<comment type="caution">
    <text evidence="5">The sequence shown here is derived from an EMBL/GenBank/DDBJ whole genome shotgun (WGS) entry which is preliminary data.</text>
</comment>
<gene>
    <name evidence="5" type="ORF">NP493_950g02022</name>
</gene>
<dbReference type="SUPFAM" id="SSF49785">
    <property type="entry name" value="Galactose-binding domain-like"/>
    <property type="match status" value="1"/>
</dbReference>
<dbReference type="Gene3D" id="2.60.120.260">
    <property type="entry name" value="Galactose-binding domain-like"/>
    <property type="match status" value="1"/>
</dbReference>
<keyword evidence="2 3" id="KW-1015">Disulfide bond</keyword>